<dbReference type="RefSeq" id="WP_188573593.1">
    <property type="nucleotide sequence ID" value="NZ_BMFW01000043.1"/>
</dbReference>
<accession>A0ABQ2B1X8</accession>
<organism evidence="2 3">
    <name type="scientific">Arthrobacter liuii</name>
    <dbReference type="NCBI Taxonomy" id="1476996"/>
    <lineage>
        <taxon>Bacteria</taxon>
        <taxon>Bacillati</taxon>
        <taxon>Actinomycetota</taxon>
        <taxon>Actinomycetes</taxon>
        <taxon>Micrococcales</taxon>
        <taxon>Micrococcaceae</taxon>
        <taxon>Arthrobacter</taxon>
    </lineage>
</organism>
<sequence>MNSTACTSLAFAPGPAASVIMVVVAIAFIACTLPAWRAARQSPIDSLRYE</sequence>
<keyword evidence="3" id="KW-1185">Reference proteome</keyword>
<dbReference type="Proteomes" id="UP000643279">
    <property type="component" value="Unassembled WGS sequence"/>
</dbReference>
<name>A0ABQ2B1X8_9MICC</name>
<proteinExistence type="predicted"/>
<evidence type="ECO:0000256" key="1">
    <source>
        <dbReference type="SAM" id="Phobius"/>
    </source>
</evidence>
<keyword evidence="1" id="KW-1133">Transmembrane helix</keyword>
<reference evidence="3" key="1">
    <citation type="journal article" date="2019" name="Int. J. Syst. Evol. Microbiol.">
        <title>The Global Catalogue of Microorganisms (GCM) 10K type strain sequencing project: providing services to taxonomists for standard genome sequencing and annotation.</title>
        <authorList>
            <consortium name="The Broad Institute Genomics Platform"/>
            <consortium name="The Broad Institute Genome Sequencing Center for Infectious Disease"/>
            <person name="Wu L."/>
            <person name="Ma J."/>
        </authorList>
    </citation>
    <scope>NUCLEOTIDE SEQUENCE [LARGE SCALE GENOMIC DNA]</scope>
    <source>
        <strain evidence="3">CGMCC 1.12778</strain>
    </source>
</reference>
<evidence type="ECO:0000313" key="2">
    <source>
        <dbReference type="EMBL" id="GGI02245.1"/>
    </source>
</evidence>
<gene>
    <name evidence="2" type="ORF">GCM10007170_43520</name>
</gene>
<dbReference type="EMBL" id="BMFW01000043">
    <property type="protein sequence ID" value="GGI02245.1"/>
    <property type="molecule type" value="Genomic_DNA"/>
</dbReference>
<keyword evidence="1" id="KW-0812">Transmembrane</keyword>
<protein>
    <submittedName>
        <fullName evidence="2">Uncharacterized protein</fullName>
    </submittedName>
</protein>
<keyword evidence="1" id="KW-0472">Membrane</keyword>
<comment type="caution">
    <text evidence="2">The sequence shown here is derived from an EMBL/GenBank/DDBJ whole genome shotgun (WGS) entry which is preliminary data.</text>
</comment>
<feature type="transmembrane region" description="Helical" evidence="1">
    <location>
        <begin position="16"/>
        <end position="36"/>
    </location>
</feature>
<evidence type="ECO:0000313" key="3">
    <source>
        <dbReference type="Proteomes" id="UP000643279"/>
    </source>
</evidence>